<evidence type="ECO:0000259" key="9">
    <source>
        <dbReference type="Pfam" id="PF09430"/>
    </source>
</evidence>
<dbReference type="eggNOG" id="KOG3306">
    <property type="taxonomic scope" value="Eukaryota"/>
</dbReference>
<keyword evidence="4 7" id="KW-1133">Transmembrane helix</keyword>
<protein>
    <recommendedName>
        <fullName evidence="9">ER membrane protein complex subunit 7 beta-sandwich domain-containing protein</fullName>
    </recommendedName>
</protein>
<feature type="chain" id="PRO_5003637341" description="ER membrane protein complex subunit 7 beta-sandwich domain-containing protein" evidence="8">
    <location>
        <begin position="23"/>
        <end position="177"/>
    </location>
</feature>
<gene>
    <name evidence="10" type="ORF">COCSUDRAFT_42218</name>
</gene>
<feature type="region of interest" description="Disordered" evidence="6">
    <location>
        <begin position="155"/>
        <end position="177"/>
    </location>
</feature>
<evidence type="ECO:0000256" key="2">
    <source>
        <dbReference type="ARBA" id="ARBA00022692"/>
    </source>
</evidence>
<keyword evidence="5 7" id="KW-0472">Membrane</keyword>
<evidence type="ECO:0000313" key="10">
    <source>
        <dbReference type="EMBL" id="EIE22529.1"/>
    </source>
</evidence>
<dbReference type="GeneID" id="17040517"/>
<dbReference type="OrthoDB" id="27095at2759"/>
<accession>I0YVW0</accession>
<dbReference type="PANTHER" id="PTHR13605">
    <property type="entry name" value="ER MEMBRANE PROTEIN COMPLEX SUBUNIT 7"/>
    <property type="match status" value="1"/>
</dbReference>
<feature type="signal peptide" evidence="8">
    <location>
        <begin position="1"/>
        <end position="22"/>
    </location>
</feature>
<sequence>MRSWDSAILIVLVTALISAVSSESTGSRSKGFTVQGKLIWPGDIISAASVKLILSTDGTIQKYAWPQPDGKFAIHNVPAGSHLLDVAAVGLVYPQRLPEPLIIRPVGTADYFEKQAPFNLIGFLKTPYGLMIIFGALAVFVLPQLKVDPEEYQEMMRQNAPSSTPAVTASPQRRRQN</sequence>
<organism evidence="10 11">
    <name type="scientific">Coccomyxa subellipsoidea (strain C-169)</name>
    <name type="common">Green microalga</name>
    <dbReference type="NCBI Taxonomy" id="574566"/>
    <lineage>
        <taxon>Eukaryota</taxon>
        <taxon>Viridiplantae</taxon>
        <taxon>Chlorophyta</taxon>
        <taxon>core chlorophytes</taxon>
        <taxon>Trebouxiophyceae</taxon>
        <taxon>Trebouxiophyceae incertae sedis</taxon>
        <taxon>Coccomyxaceae</taxon>
        <taxon>Coccomyxa</taxon>
        <taxon>Coccomyxa subellipsoidea</taxon>
    </lineage>
</organism>
<feature type="domain" description="ER membrane protein complex subunit 7 beta-sandwich" evidence="9">
    <location>
        <begin position="50"/>
        <end position="95"/>
    </location>
</feature>
<evidence type="ECO:0000256" key="8">
    <source>
        <dbReference type="SAM" id="SignalP"/>
    </source>
</evidence>
<dbReference type="Pfam" id="PF09430">
    <property type="entry name" value="EMC7_beta-sandw"/>
    <property type="match status" value="1"/>
</dbReference>
<dbReference type="STRING" id="574566.I0YVW0"/>
<dbReference type="InterPro" id="IPR019008">
    <property type="entry name" value="Beta_sandwich_EMC7"/>
</dbReference>
<evidence type="ECO:0000256" key="1">
    <source>
        <dbReference type="ARBA" id="ARBA00004167"/>
    </source>
</evidence>
<proteinExistence type="predicted"/>
<keyword evidence="3 8" id="KW-0732">Signal</keyword>
<evidence type="ECO:0000256" key="3">
    <source>
        <dbReference type="ARBA" id="ARBA00022729"/>
    </source>
</evidence>
<comment type="caution">
    <text evidence="10">The sequence shown here is derived from an EMBL/GenBank/DDBJ whole genome shotgun (WGS) entry which is preliminary data.</text>
</comment>
<evidence type="ECO:0000256" key="6">
    <source>
        <dbReference type="SAM" id="MobiDB-lite"/>
    </source>
</evidence>
<evidence type="ECO:0000313" key="11">
    <source>
        <dbReference type="Proteomes" id="UP000007264"/>
    </source>
</evidence>
<dbReference type="KEGG" id="csl:COCSUDRAFT_42218"/>
<dbReference type="EMBL" id="AGSI01000009">
    <property type="protein sequence ID" value="EIE22529.1"/>
    <property type="molecule type" value="Genomic_DNA"/>
</dbReference>
<dbReference type="PANTHER" id="PTHR13605:SF4">
    <property type="entry name" value="ER MEMBRANE PROTEIN COMPLEX SUBUNIT 7"/>
    <property type="match status" value="1"/>
</dbReference>
<reference evidence="10 11" key="1">
    <citation type="journal article" date="2012" name="Genome Biol.">
        <title>The genome of the polar eukaryotic microalga coccomyxa subellipsoidea reveals traits of cold adaptation.</title>
        <authorList>
            <person name="Blanc G."/>
            <person name="Agarkova I."/>
            <person name="Grimwood J."/>
            <person name="Kuo A."/>
            <person name="Brueggeman A."/>
            <person name="Dunigan D."/>
            <person name="Gurnon J."/>
            <person name="Ladunga I."/>
            <person name="Lindquist E."/>
            <person name="Lucas S."/>
            <person name="Pangilinan J."/>
            <person name="Proschold T."/>
            <person name="Salamov A."/>
            <person name="Schmutz J."/>
            <person name="Weeks D."/>
            <person name="Yamada T."/>
            <person name="Claverie J.M."/>
            <person name="Grigoriev I."/>
            <person name="Van Etten J."/>
            <person name="Lomsadze A."/>
            <person name="Borodovsky M."/>
        </authorList>
    </citation>
    <scope>NUCLEOTIDE SEQUENCE [LARGE SCALE GENOMIC DNA]</scope>
    <source>
        <strain evidence="10 11">C-169</strain>
    </source>
</reference>
<keyword evidence="2 7" id="KW-0812">Transmembrane</keyword>
<keyword evidence="11" id="KW-1185">Reference proteome</keyword>
<dbReference type="GO" id="GO:0072546">
    <property type="term" value="C:EMC complex"/>
    <property type="evidence" value="ECO:0007669"/>
    <property type="project" value="TreeGrafter"/>
</dbReference>
<dbReference type="InterPro" id="IPR039163">
    <property type="entry name" value="EMC7"/>
</dbReference>
<feature type="compositionally biased region" description="Polar residues" evidence="6">
    <location>
        <begin position="159"/>
        <end position="171"/>
    </location>
</feature>
<dbReference type="AlphaFoldDB" id="I0YVW0"/>
<feature type="transmembrane region" description="Helical" evidence="7">
    <location>
        <begin position="128"/>
        <end position="147"/>
    </location>
</feature>
<evidence type="ECO:0000256" key="4">
    <source>
        <dbReference type="ARBA" id="ARBA00022989"/>
    </source>
</evidence>
<name>I0YVW0_COCSC</name>
<evidence type="ECO:0000256" key="7">
    <source>
        <dbReference type="SAM" id="Phobius"/>
    </source>
</evidence>
<dbReference type="Proteomes" id="UP000007264">
    <property type="component" value="Unassembled WGS sequence"/>
</dbReference>
<dbReference type="RefSeq" id="XP_005647073.1">
    <property type="nucleotide sequence ID" value="XM_005647016.1"/>
</dbReference>
<comment type="subcellular location">
    <subcellularLocation>
        <location evidence="1">Membrane</location>
        <topology evidence="1">Single-pass membrane protein</topology>
    </subcellularLocation>
</comment>
<evidence type="ECO:0000256" key="5">
    <source>
        <dbReference type="ARBA" id="ARBA00023136"/>
    </source>
</evidence>